<dbReference type="EnsemblPlants" id="OMERI02G24630.1">
    <property type="protein sequence ID" value="OMERI02G24630.1"/>
    <property type="gene ID" value="OMERI02G24630"/>
</dbReference>
<protein>
    <submittedName>
        <fullName evidence="2">Uncharacterized protein</fullName>
    </submittedName>
</protein>
<reference evidence="2" key="2">
    <citation type="submission" date="2018-05" db="EMBL/GenBank/DDBJ databases">
        <title>OmerRS3 (Oryza meridionalis Reference Sequence Version 3).</title>
        <authorList>
            <person name="Zhang J."/>
            <person name="Kudrna D."/>
            <person name="Lee S."/>
            <person name="Talag J."/>
            <person name="Welchert J."/>
            <person name="Wing R.A."/>
        </authorList>
    </citation>
    <scope>NUCLEOTIDE SEQUENCE [LARGE SCALE GENOMIC DNA]</scope>
    <source>
        <strain evidence="2">cv. OR44</strain>
    </source>
</reference>
<dbReference type="Gramene" id="OMERI02G24630.1">
    <property type="protein sequence ID" value="OMERI02G24630.1"/>
    <property type="gene ID" value="OMERI02G24630"/>
</dbReference>
<proteinExistence type="predicted"/>
<reference evidence="2" key="1">
    <citation type="submission" date="2015-04" db="UniProtKB">
        <authorList>
            <consortium name="EnsemblPlants"/>
        </authorList>
    </citation>
    <scope>IDENTIFICATION</scope>
</reference>
<feature type="region of interest" description="Disordered" evidence="1">
    <location>
        <begin position="1"/>
        <end position="76"/>
    </location>
</feature>
<dbReference type="Proteomes" id="UP000008021">
    <property type="component" value="Chromosome 2"/>
</dbReference>
<feature type="compositionally biased region" description="Low complexity" evidence="1">
    <location>
        <begin position="13"/>
        <end position="23"/>
    </location>
</feature>
<sequence length="147" mass="15332">MGASPHALLHLASSSSNRSSSSRIVIAPTAAGCALSRPPPRRRRRHERRDAAAAATLEKAGSGSACDLEVEAPGDGKVSDLDGIVPAVDDPRLPVDARAVPASLPPPKTIFTIYIGDALAIAPLKKQHVEKKMRIMACAISGIPDTK</sequence>
<evidence type="ECO:0000313" key="2">
    <source>
        <dbReference type="EnsemblPlants" id="OMERI02G24630.1"/>
    </source>
</evidence>
<dbReference type="HOGENOM" id="CLU_1771018_0_0_1"/>
<accession>A0A0E0CNU0</accession>
<dbReference type="AlphaFoldDB" id="A0A0E0CNU0"/>
<evidence type="ECO:0000313" key="3">
    <source>
        <dbReference type="Proteomes" id="UP000008021"/>
    </source>
</evidence>
<keyword evidence="3" id="KW-1185">Reference proteome</keyword>
<evidence type="ECO:0000256" key="1">
    <source>
        <dbReference type="SAM" id="MobiDB-lite"/>
    </source>
</evidence>
<organism evidence="2">
    <name type="scientific">Oryza meridionalis</name>
    <dbReference type="NCBI Taxonomy" id="40149"/>
    <lineage>
        <taxon>Eukaryota</taxon>
        <taxon>Viridiplantae</taxon>
        <taxon>Streptophyta</taxon>
        <taxon>Embryophyta</taxon>
        <taxon>Tracheophyta</taxon>
        <taxon>Spermatophyta</taxon>
        <taxon>Magnoliopsida</taxon>
        <taxon>Liliopsida</taxon>
        <taxon>Poales</taxon>
        <taxon>Poaceae</taxon>
        <taxon>BOP clade</taxon>
        <taxon>Oryzoideae</taxon>
        <taxon>Oryzeae</taxon>
        <taxon>Oryzinae</taxon>
        <taxon>Oryza</taxon>
    </lineage>
</organism>
<name>A0A0E0CNU0_9ORYZ</name>